<dbReference type="Pfam" id="PF00392">
    <property type="entry name" value="GntR"/>
    <property type="match status" value="1"/>
</dbReference>
<keyword evidence="3" id="KW-0804">Transcription</keyword>
<gene>
    <name evidence="5" type="ORF">GCM10012287_56480</name>
</gene>
<name>A0ABQ2MVW8_9ACTN</name>
<evidence type="ECO:0000259" key="4">
    <source>
        <dbReference type="PROSITE" id="PS50949"/>
    </source>
</evidence>
<organism evidence="5 6">
    <name type="scientific">Streptomyces daqingensis</name>
    <dbReference type="NCBI Taxonomy" id="1472640"/>
    <lineage>
        <taxon>Bacteria</taxon>
        <taxon>Bacillati</taxon>
        <taxon>Actinomycetota</taxon>
        <taxon>Actinomycetes</taxon>
        <taxon>Kitasatosporales</taxon>
        <taxon>Streptomycetaceae</taxon>
        <taxon>Streptomyces</taxon>
    </lineage>
</organism>
<evidence type="ECO:0000256" key="1">
    <source>
        <dbReference type="ARBA" id="ARBA00023015"/>
    </source>
</evidence>
<dbReference type="Proteomes" id="UP000631535">
    <property type="component" value="Unassembled WGS sequence"/>
</dbReference>
<dbReference type="Gene3D" id="3.40.1410.10">
    <property type="entry name" value="Chorismate lyase-like"/>
    <property type="match status" value="1"/>
</dbReference>
<protein>
    <submittedName>
        <fullName evidence="5">GntR family transcriptional regulator</fullName>
    </submittedName>
</protein>
<dbReference type="PANTHER" id="PTHR44846">
    <property type="entry name" value="MANNOSYL-D-GLYCERATE TRANSPORT/METABOLISM SYSTEM REPRESSOR MNGR-RELATED"/>
    <property type="match status" value="1"/>
</dbReference>
<dbReference type="PROSITE" id="PS50949">
    <property type="entry name" value="HTH_GNTR"/>
    <property type="match status" value="1"/>
</dbReference>
<dbReference type="CDD" id="cd07377">
    <property type="entry name" value="WHTH_GntR"/>
    <property type="match status" value="1"/>
</dbReference>
<dbReference type="PANTHER" id="PTHR44846:SF17">
    <property type="entry name" value="GNTR-FAMILY TRANSCRIPTIONAL REGULATOR"/>
    <property type="match status" value="1"/>
</dbReference>
<dbReference type="EMBL" id="BMMP01000030">
    <property type="protein sequence ID" value="GGO58401.1"/>
    <property type="molecule type" value="Genomic_DNA"/>
</dbReference>
<comment type="caution">
    <text evidence="5">The sequence shown here is derived from an EMBL/GenBank/DDBJ whole genome shotgun (WGS) entry which is preliminary data.</text>
</comment>
<reference evidence="6" key="1">
    <citation type="journal article" date="2019" name="Int. J. Syst. Evol. Microbiol.">
        <title>The Global Catalogue of Microorganisms (GCM) 10K type strain sequencing project: providing services to taxonomists for standard genome sequencing and annotation.</title>
        <authorList>
            <consortium name="The Broad Institute Genomics Platform"/>
            <consortium name="The Broad Institute Genome Sequencing Center for Infectious Disease"/>
            <person name="Wu L."/>
            <person name="Ma J."/>
        </authorList>
    </citation>
    <scope>NUCLEOTIDE SEQUENCE [LARGE SCALE GENOMIC DNA]</scope>
    <source>
        <strain evidence="6">CGMCC 4.7178</strain>
    </source>
</reference>
<evidence type="ECO:0000313" key="5">
    <source>
        <dbReference type="EMBL" id="GGO58401.1"/>
    </source>
</evidence>
<dbReference type="SMART" id="SM00345">
    <property type="entry name" value="HTH_GNTR"/>
    <property type="match status" value="1"/>
</dbReference>
<dbReference type="InterPro" id="IPR000524">
    <property type="entry name" value="Tscrpt_reg_HTH_GntR"/>
</dbReference>
<feature type="domain" description="HTH gntR-type" evidence="4">
    <location>
        <begin position="1"/>
        <end position="69"/>
    </location>
</feature>
<evidence type="ECO:0000256" key="3">
    <source>
        <dbReference type="ARBA" id="ARBA00023163"/>
    </source>
</evidence>
<dbReference type="InterPro" id="IPR036390">
    <property type="entry name" value="WH_DNA-bd_sf"/>
</dbReference>
<evidence type="ECO:0000256" key="2">
    <source>
        <dbReference type="ARBA" id="ARBA00023125"/>
    </source>
</evidence>
<dbReference type="InterPro" id="IPR028978">
    <property type="entry name" value="Chorismate_lyase_/UTRA_dom_sf"/>
</dbReference>
<dbReference type="SUPFAM" id="SSF64288">
    <property type="entry name" value="Chorismate lyase-like"/>
    <property type="match status" value="1"/>
</dbReference>
<dbReference type="PRINTS" id="PR00035">
    <property type="entry name" value="HTHGNTR"/>
</dbReference>
<evidence type="ECO:0000313" key="6">
    <source>
        <dbReference type="Proteomes" id="UP000631535"/>
    </source>
</evidence>
<sequence>MARYQRVADSIRERIAQGLLSVGDQLPTEPELANEYALSRLTVRRALDVLQAEGLIEKFHGRGSFVRRPPRRVTYVSRCGVQLDQPTDGVEIENYVKPSSVLAEAPVASLMQVEPGTELAEYLYIAMRDREPYGLARIYVPLELSNLLTASTGHVPWGAEICQGLKAAGVRLARISERVVSRLPSQDEAESLNLAAGATVLVIERTAVDDQGRVAEGAHLVMPGDRVEVVFSTALAEPAGR</sequence>
<dbReference type="Gene3D" id="1.10.10.10">
    <property type="entry name" value="Winged helix-like DNA-binding domain superfamily/Winged helix DNA-binding domain"/>
    <property type="match status" value="1"/>
</dbReference>
<dbReference type="InterPro" id="IPR036388">
    <property type="entry name" value="WH-like_DNA-bd_sf"/>
</dbReference>
<dbReference type="Pfam" id="PF07702">
    <property type="entry name" value="UTRA"/>
    <property type="match status" value="1"/>
</dbReference>
<proteinExistence type="predicted"/>
<dbReference type="InterPro" id="IPR011663">
    <property type="entry name" value="UTRA"/>
</dbReference>
<keyword evidence="6" id="KW-1185">Reference proteome</keyword>
<dbReference type="SUPFAM" id="SSF46785">
    <property type="entry name" value="Winged helix' DNA-binding domain"/>
    <property type="match status" value="1"/>
</dbReference>
<keyword evidence="2" id="KW-0238">DNA-binding</keyword>
<dbReference type="SMART" id="SM00866">
    <property type="entry name" value="UTRA"/>
    <property type="match status" value="1"/>
</dbReference>
<accession>A0ABQ2MVW8</accession>
<keyword evidence="1" id="KW-0805">Transcription regulation</keyword>
<dbReference type="InterPro" id="IPR050679">
    <property type="entry name" value="Bact_HTH_transcr_reg"/>
</dbReference>